<dbReference type="EMBL" id="JADBJN010000001">
    <property type="protein sequence ID" value="KAG5681712.1"/>
    <property type="molecule type" value="Genomic_DNA"/>
</dbReference>
<evidence type="ECO:0000313" key="4">
    <source>
        <dbReference type="Proteomes" id="UP001107558"/>
    </source>
</evidence>
<comment type="caution">
    <text evidence="3">The sequence shown here is derived from an EMBL/GenBank/DDBJ whole genome shotgun (WGS) entry which is preliminary data.</text>
</comment>
<dbReference type="Gene3D" id="2.170.150.20">
    <property type="entry name" value="Peptide methionine sulfoxide reductase"/>
    <property type="match status" value="1"/>
</dbReference>
<protein>
    <recommendedName>
        <fullName evidence="2">CULT domain-containing protein</fullName>
    </recommendedName>
</protein>
<dbReference type="PROSITE" id="PS51788">
    <property type="entry name" value="CULT"/>
    <property type="match status" value="1"/>
</dbReference>
<feature type="chain" id="PRO_5039923682" description="CULT domain-containing protein" evidence="1">
    <location>
        <begin position="19"/>
        <end position="181"/>
    </location>
</feature>
<dbReference type="AlphaFoldDB" id="A0A9J6CIJ6"/>
<feature type="domain" description="CULT" evidence="2">
    <location>
        <begin position="34"/>
        <end position="167"/>
    </location>
</feature>
<accession>A0A9J6CIJ6</accession>
<dbReference type="Proteomes" id="UP001107558">
    <property type="component" value="Chromosome 1"/>
</dbReference>
<sequence>MKCLQLILFGILLSVKLTKLELRSEENTDTTPIEGYFLCKSCGTDTLIANLIINDRISEQAISISNFTIGEEKKKFIVVQELVNPLGLKFKLITTKKAHCAKNPNSIWYPGGSWFEGFSWKVCQCPSCKAHLGWMFERSEIVARSNPVLPSDKGFYGIILDSVISESYADSLLMLDRVLRH</sequence>
<dbReference type="OrthoDB" id="5778218at2759"/>
<keyword evidence="4" id="KW-1185">Reference proteome</keyword>
<evidence type="ECO:0000256" key="1">
    <source>
        <dbReference type="SAM" id="SignalP"/>
    </source>
</evidence>
<evidence type="ECO:0000259" key="2">
    <source>
        <dbReference type="PROSITE" id="PS51788"/>
    </source>
</evidence>
<gene>
    <name evidence="3" type="ORF">PVAND_011122</name>
</gene>
<keyword evidence="1" id="KW-0732">Signal</keyword>
<organism evidence="3 4">
    <name type="scientific">Polypedilum vanderplanki</name>
    <name type="common">Sleeping chironomid midge</name>
    <dbReference type="NCBI Taxonomy" id="319348"/>
    <lineage>
        <taxon>Eukaryota</taxon>
        <taxon>Metazoa</taxon>
        <taxon>Ecdysozoa</taxon>
        <taxon>Arthropoda</taxon>
        <taxon>Hexapoda</taxon>
        <taxon>Insecta</taxon>
        <taxon>Pterygota</taxon>
        <taxon>Neoptera</taxon>
        <taxon>Endopterygota</taxon>
        <taxon>Diptera</taxon>
        <taxon>Nematocera</taxon>
        <taxon>Chironomoidea</taxon>
        <taxon>Chironomidae</taxon>
        <taxon>Chironominae</taxon>
        <taxon>Polypedilum</taxon>
        <taxon>Polypedilum</taxon>
    </lineage>
</organism>
<proteinExistence type="predicted"/>
<reference evidence="3" key="1">
    <citation type="submission" date="2021-03" db="EMBL/GenBank/DDBJ databases">
        <title>Chromosome level genome of the anhydrobiotic midge Polypedilum vanderplanki.</title>
        <authorList>
            <person name="Yoshida Y."/>
            <person name="Kikawada T."/>
            <person name="Gusev O."/>
        </authorList>
    </citation>
    <scope>NUCLEOTIDE SEQUENCE</scope>
    <source>
        <strain evidence="3">NIAS01</strain>
        <tissue evidence="3">Whole body or cell culture</tissue>
    </source>
</reference>
<dbReference type="InterPro" id="IPR034750">
    <property type="entry name" value="CULT"/>
</dbReference>
<name>A0A9J6CIJ6_POLVA</name>
<dbReference type="CDD" id="cd15777">
    <property type="entry name" value="CRBN_C_like"/>
    <property type="match status" value="1"/>
</dbReference>
<feature type="signal peptide" evidence="1">
    <location>
        <begin position="1"/>
        <end position="18"/>
    </location>
</feature>
<evidence type="ECO:0000313" key="3">
    <source>
        <dbReference type="EMBL" id="KAG5681712.1"/>
    </source>
</evidence>